<reference evidence="3" key="2">
    <citation type="submission" date="2019-10" db="EMBL/GenBank/DDBJ databases">
        <title>A de novo genome assembly of a pear dwarfing rootstock.</title>
        <authorList>
            <person name="Wang F."/>
            <person name="Wang J."/>
            <person name="Li S."/>
            <person name="Zhang Y."/>
            <person name="Fang M."/>
            <person name="Ma L."/>
            <person name="Zhao Y."/>
            <person name="Jiang S."/>
        </authorList>
    </citation>
    <scope>NUCLEOTIDE SEQUENCE [LARGE SCALE GENOMIC DNA]</scope>
</reference>
<gene>
    <name evidence="2" type="ORF">D8674_030541</name>
</gene>
<accession>A0A5N5EYN9</accession>
<organism evidence="2 3">
    <name type="scientific">Pyrus ussuriensis x Pyrus communis</name>
    <dbReference type="NCBI Taxonomy" id="2448454"/>
    <lineage>
        <taxon>Eukaryota</taxon>
        <taxon>Viridiplantae</taxon>
        <taxon>Streptophyta</taxon>
        <taxon>Embryophyta</taxon>
        <taxon>Tracheophyta</taxon>
        <taxon>Spermatophyta</taxon>
        <taxon>Magnoliopsida</taxon>
        <taxon>eudicotyledons</taxon>
        <taxon>Gunneridae</taxon>
        <taxon>Pentapetalae</taxon>
        <taxon>rosids</taxon>
        <taxon>fabids</taxon>
        <taxon>Rosales</taxon>
        <taxon>Rosaceae</taxon>
        <taxon>Amygdaloideae</taxon>
        <taxon>Maleae</taxon>
        <taxon>Pyrus</taxon>
    </lineage>
</organism>
<evidence type="ECO:0000313" key="2">
    <source>
        <dbReference type="EMBL" id="KAB2595091.1"/>
    </source>
</evidence>
<feature type="chain" id="PRO_5024384374" evidence="1">
    <location>
        <begin position="25"/>
        <end position="101"/>
    </location>
</feature>
<reference evidence="2 3" key="3">
    <citation type="submission" date="2019-11" db="EMBL/GenBank/DDBJ databases">
        <title>A de novo genome assembly of a pear dwarfing rootstock.</title>
        <authorList>
            <person name="Wang F."/>
            <person name="Wang J."/>
            <person name="Li S."/>
            <person name="Zhang Y."/>
            <person name="Fang M."/>
            <person name="Ma L."/>
            <person name="Zhao Y."/>
            <person name="Jiang S."/>
        </authorList>
    </citation>
    <scope>NUCLEOTIDE SEQUENCE [LARGE SCALE GENOMIC DNA]</scope>
    <source>
        <strain evidence="2">S2</strain>
        <tissue evidence="2">Leaf</tissue>
    </source>
</reference>
<protein>
    <submittedName>
        <fullName evidence="2">Uncharacterized protein</fullName>
    </submittedName>
</protein>
<evidence type="ECO:0000313" key="3">
    <source>
        <dbReference type="Proteomes" id="UP000327157"/>
    </source>
</evidence>
<comment type="caution">
    <text evidence="2">The sequence shown here is derived from an EMBL/GenBank/DDBJ whole genome shotgun (WGS) entry which is preliminary data.</text>
</comment>
<sequence>MLELHRYGTALLHVFALIPVFSKADVAILCEDCNGRRWLLCDFCKGQKTNIAEPLERGLAEDIENVYKLQCSFLQCRLIFGYLYVKNLVYSYIFAPATTCG</sequence>
<keyword evidence="1" id="KW-0732">Signal</keyword>
<dbReference type="AlphaFoldDB" id="A0A5N5EYN9"/>
<proteinExistence type="predicted"/>
<reference evidence="2 3" key="1">
    <citation type="submission" date="2019-09" db="EMBL/GenBank/DDBJ databases">
        <authorList>
            <person name="Ou C."/>
        </authorList>
    </citation>
    <scope>NUCLEOTIDE SEQUENCE [LARGE SCALE GENOMIC DNA]</scope>
    <source>
        <strain evidence="2">S2</strain>
        <tissue evidence="2">Leaf</tissue>
    </source>
</reference>
<dbReference type="Proteomes" id="UP000327157">
    <property type="component" value="Chromosome 7"/>
</dbReference>
<keyword evidence="3" id="KW-1185">Reference proteome</keyword>
<dbReference type="EMBL" id="SMOL01000781">
    <property type="protein sequence ID" value="KAB2595091.1"/>
    <property type="molecule type" value="Genomic_DNA"/>
</dbReference>
<evidence type="ECO:0000256" key="1">
    <source>
        <dbReference type="SAM" id="SignalP"/>
    </source>
</evidence>
<feature type="signal peptide" evidence="1">
    <location>
        <begin position="1"/>
        <end position="24"/>
    </location>
</feature>
<name>A0A5N5EYN9_9ROSA</name>